<evidence type="ECO:0000313" key="2">
    <source>
        <dbReference type="Proteomes" id="UP000264310"/>
    </source>
</evidence>
<dbReference type="EMBL" id="QURL01000018">
    <property type="protein sequence ID" value="RFC61762.1"/>
    <property type="molecule type" value="Genomic_DNA"/>
</dbReference>
<accession>A0A371WXQ3</accession>
<keyword evidence="2" id="KW-1185">Reference proteome</keyword>
<name>A0A371WXQ3_9HYPH</name>
<dbReference type="Proteomes" id="UP000264310">
    <property type="component" value="Unassembled WGS sequence"/>
</dbReference>
<protein>
    <submittedName>
        <fullName evidence="1">Uncharacterized protein</fullName>
    </submittedName>
</protein>
<sequence>MARCYTALLTAFQYRMSGDQNAVLEDLDLVGELVHLHDPATRGVRNAVEVAVDADHAVPTEAALELGVSQTFQFNALVTVFVVFRALIDGELAMILNTVAEKLKRQSK</sequence>
<organism evidence="1 2">
    <name type="scientific">Fulvimarina endophytica</name>
    <dbReference type="NCBI Taxonomy" id="2293836"/>
    <lineage>
        <taxon>Bacteria</taxon>
        <taxon>Pseudomonadati</taxon>
        <taxon>Pseudomonadota</taxon>
        <taxon>Alphaproteobacteria</taxon>
        <taxon>Hyphomicrobiales</taxon>
        <taxon>Aurantimonadaceae</taxon>
        <taxon>Fulvimarina</taxon>
    </lineage>
</organism>
<dbReference type="AlphaFoldDB" id="A0A371WXQ3"/>
<reference evidence="1 2" key="1">
    <citation type="submission" date="2018-08" db="EMBL/GenBank/DDBJ databases">
        <title>Fulvimarina sp. 85, whole genome shotgun sequence.</title>
        <authorList>
            <person name="Tuo L."/>
        </authorList>
    </citation>
    <scope>NUCLEOTIDE SEQUENCE [LARGE SCALE GENOMIC DNA]</scope>
    <source>
        <strain evidence="1 2">85</strain>
    </source>
</reference>
<feature type="non-terminal residue" evidence="1">
    <location>
        <position position="108"/>
    </location>
</feature>
<comment type="caution">
    <text evidence="1">The sequence shown here is derived from an EMBL/GenBank/DDBJ whole genome shotgun (WGS) entry which is preliminary data.</text>
</comment>
<proteinExistence type="predicted"/>
<gene>
    <name evidence="1" type="ORF">DYI37_19585</name>
</gene>
<evidence type="ECO:0000313" key="1">
    <source>
        <dbReference type="EMBL" id="RFC61762.1"/>
    </source>
</evidence>